<reference evidence="2 3" key="1">
    <citation type="submission" date="2019-10" db="EMBL/GenBank/DDBJ databases">
        <title>Glycomyces albidus sp. nov., a novel actinomycete isolated from rhizosphere soil of wheat (Triticum aestivum L.).</title>
        <authorList>
            <person name="Qian L."/>
        </authorList>
    </citation>
    <scope>NUCLEOTIDE SEQUENCE [LARGE SCALE GENOMIC DNA]</scope>
    <source>
        <strain evidence="2 3">NEAU-7082</strain>
    </source>
</reference>
<evidence type="ECO:0008006" key="4">
    <source>
        <dbReference type="Google" id="ProtNLM"/>
    </source>
</evidence>
<dbReference type="RefSeq" id="WP_153027273.1">
    <property type="nucleotide sequence ID" value="NZ_WIAO01000036.1"/>
</dbReference>
<evidence type="ECO:0000313" key="3">
    <source>
        <dbReference type="Proteomes" id="UP000477750"/>
    </source>
</evidence>
<organism evidence="2 3">
    <name type="scientific">Glycomyces albidus</name>
    <dbReference type="NCBI Taxonomy" id="2656774"/>
    <lineage>
        <taxon>Bacteria</taxon>
        <taxon>Bacillati</taxon>
        <taxon>Actinomycetota</taxon>
        <taxon>Actinomycetes</taxon>
        <taxon>Glycomycetales</taxon>
        <taxon>Glycomycetaceae</taxon>
        <taxon>Glycomyces</taxon>
    </lineage>
</organism>
<evidence type="ECO:0000256" key="1">
    <source>
        <dbReference type="SAM" id="MobiDB-lite"/>
    </source>
</evidence>
<sequence>MDPAPQVSADTIRLPDLFRNLTRNPDPHPISEQPKPRSTNGKPWALDRRLTSADRAAIVSEYQAGELQKTLAKKYGISLSSVKRLIREARSTNLLAAFAGL</sequence>
<dbReference type="Proteomes" id="UP000477750">
    <property type="component" value="Unassembled WGS sequence"/>
</dbReference>
<protein>
    <recommendedName>
        <fullName evidence="4">Helix-turn-helix domain-containing protein</fullName>
    </recommendedName>
</protein>
<dbReference type="AlphaFoldDB" id="A0A6L5GET1"/>
<comment type="caution">
    <text evidence="2">The sequence shown here is derived from an EMBL/GenBank/DDBJ whole genome shotgun (WGS) entry which is preliminary data.</text>
</comment>
<name>A0A6L5GET1_9ACTN</name>
<dbReference type="Gene3D" id="1.10.10.60">
    <property type="entry name" value="Homeodomain-like"/>
    <property type="match status" value="1"/>
</dbReference>
<gene>
    <name evidence="2" type="ORF">GFD30_21755</name>
</gene>
<keyword evidence="3" id="KW-1185">Reference proteome</keyword>
<evidence type="ECO:0000313" key="2">
    <source>
        <dbReference type="EMBL" id="MQM28168.1"/>
    </source>
</evidence>
<feature type="region of interest" description="Disordered" evidence="1">
    <location>
        <begin position="15"/>
        <end position="43"/>
    </location>
</feature>
<dbReference type="EMBL" id="WIAO01000036">
    <property type="protein sequence ID" value="MQM28168.1"/>
    <property type="molecule type" value="Genomic_DNA"/>
</dbReference>
<accession>A0A6L5GET1</accession>
<proteinExistence type="predicted"/>